<dbReference type="AlphaFoldDB" id="A0A9P0ENG2"/>
<dbReference type="PANTHER" id="PTHR10183">
    <property type="entry name" value="CALPAIN"/>
    <property type="match status" value="1"/>
</dbReference>
<dbReference type="CDD" id="cd00044">
    <property type="entry name" value="CysPc"/>
    <property type="match status" value="1"/>
</dbReference>
<feature type="active site" evidence="2 3">
    <location>
        <position position="364"/>
    </location>
</feature>
<evidence type="ECO:0000256" key="2">
    <source>
        <dbReference type="PIRSR" id="PIRSR622684-1"/>
    </source>
</evidence>
<dbReference type="InterPro" id="IPR000169">
    <property type="entry name" value="Pept_cys_AS"/>
</dbReference>
<dbReference type="GO" id="GO:0006508">
    <property type="term" value="P:proteolysis"/>
    <property type="evidence" value="ECO:0007669"/>
    <property type="project" value="UniProtKB-KW"/>
</dbReference>
<dbReference type="Gene3D" id="3.90.70.10">
    <property type="entry name" value="Cysteine proteinases"/>
    <property type="match status" value="1"/>
</dbReference>
<dbReference type="PRINTS" id="PR00704">
    <property type="entry name" value="CALPAIN"/>
</dbReference>
<dbReference type="PROSITE" id="PS50203">
    <property type="entry name" value="CALPAIN_CAT"/>
    <property type="match status" value="1"/>
</dbReference>
<keyword evidence="3" id="KW-0645">Protease</keyword>
<evidence type="ECO:0000256" key="3">
    <source>
        <dbReference type="PROSITE-ProRule" id="PRU00239"/>
    </source>
</evidence>
<name>A0A9P0ENG2_9HYPO</name>
<organism evidence="6 7">
    <name type="scientific">Clonostachys solani</name>
    <dbReference type="NCBI Taxonomy" id="160281"/>
    <lineage>
        <taxon>Eukaryota</taxon>
        <taxon>Fungi</taxon>
        <taxon>Dikarya</taxon>
        <taxon>Ascomycota</taxon>
        <taxon>Pezizomycotina</taxon>
        <taxon>Sordariomycetes</taxon>
        <taxon>Hypocreomycetidae</taxon>
        <taxon>Hypocreales</taxon>
        <taxon>Bionectriaceae</taxon>
        <taxon>Clonostachys</taxon>
    </lineage>
</organism>
<dbReference type="Proteomes" id="UP000775872">
    <property type="component" value="Unassembled WGS sequence"/>
</dbReference>
<evidence type="ECO:0000256" key="1">
    <source>
        <dbReference type="ARBA" id="ARBA00007623"/>
    </source>
</evidence>
<protein>
    <recommendedName>
        <fullName evidence="5">Calpain catalytic domain-containing protein</fullName>
    </recommendedName>
</protein>
<evidence type="ECO:0000259" key="5">
    <source>
        <dbReference type="PROSITE" id="PS50203"/>
    </source>
</evidence>
<dbReference type="InterPro" id="IPR022684">
    <property type="entry name" value="Calpain_cysteine_protease"/>
</dbReference>
<comment type="caution">
    <text evidence="6">The sequence shown here is derived from an EMBL/GenBank/DDBJ whole genome shotgun (WGS) entry which is preliminary data.</text>
</comment>
<dbReference type="EMBL" id="CABFOC020000063">
    <property type="protein sequence ID" value="CAH0056107.1"/>
    <property type="molecule type" value="Genomic_DNA"/>
</dbReference>
<feature type="compositionally biased region" description="Basic and acidic residues" evidence="4">
    <location>
        <begin position="682"/>
        <end position="699"/>
    </location>
</feature>
<dbReference type="SMART" id="SM00230">
    <property type="entry name" value="CysPc"/>
    <property type="match status" value="1"/>
</dbReference>
<sequence length="782" mass="88682">MSEDAASVKPPKRSAKEHPQALISKFWQKFHHKNPGKITSIFPRDLYKTVAANLAPSSIGVRNAAQSYEIARSKCLEMVRKAVARCESTNSKFIDQDFEIESDHYLQTHHCLRGLVRSCEYSYEPGSVHRVSWIFDNPQFTVDGFSGSDIKQGYLGNCWWLAAIGNIAHRKDLMNKICVARDEECGVYGFVFFKDGEWIPTIIDDNLYLKEVDYGKDEEVYDVTGKKAKQWKKNKQTGSEALPFASCADENETWLPLLEKAYAKVHGDYEALVAGCVGGGVEDMTGGVSSMVLTTSILRKEKLWRELLQADQDDGEFVFGLSPSYSPWVGDQNGIVLGHAYSIIRALEVTDENENKIKLVKIRNPWGETMRGEGEWHGPWSDGSKEWTGDMLRKLRHEFGDDGVWWMTLDDMLQNFQRVYRTRLFDARWTVAQQWTSLPIAWVAGYHKTKFVINVQEEGLAVIVLSKLDERYFQALAGPYDFTMNFIVLPSGSDEAIAEARSSKLDSNDRSASCEIFLQPGKYDVIPRVLAERSNLPPVEDIVKEYSTADPLKLQQKGLLYDIAHAKVGVLDEDEAYVKKRQEEKEKEKAKKKKEKAEEAEKDQMKQAMDQMTSAMAAMQVELDKKEKSKDEEEKKDKEKSKEGEKKSGTTSKDEKKEGDSDSKATPFSGESAAPSAANNEGGKKEEKSEEKKEEKEEKKEEEDKEEDESFDEEEDKAKEKAGEDKDEDDDENEDEEEDDSDDSDDDDEEEGKLPWNAVCVAGLRVYSEDKNISVEVVQSEE</sequence>
<evidence type="ECO:0000313" key="6">
    <source>
        <dbReference type="EMBL" id="CAH0056107.1"/>
    </source>
</evidence>
<reference evidence="6 7" key="2">
    <citation type="submission" date="2021-10" db="EMBL/GenBank/DDBJ databases">
        <authorList>
            <person name="Piombo E."/>
        </authorList>
    </citation>
    <scope>NUCLEOTIDE SEQUENCE [LARGE SCALE GENOMIC DNA]</scope>
</reference>
<gene>
    <name evidence="6" type="ORF">CSOL1703_00006042</name>
</gene>
<dbReference type="InterPro" id="IPR038765">
    <property type="entry name" value="Papain-like_cys_pep_sf"/>
</dbReference>
<feature type="compositionally biased region" description="Acidic residues" evidence="4">
    <location>
        <begin position="700"/>
        <end position="715"/>
    </location>
</feature>
<feature type="active site" evidence="2 3">
    <location>
        <position position="158"/>
    </location>
</feature>
<feature type="compositionally biased region" description="Basic and acidic residues" evidence="4">
    <location>
        <begin position="622"/>
        <end position="663"/>
    </location>
</feature>
<dbReference type="SUPFAM" id="SSF54001">
    <property type="entry name" value="Cysteine proteinases"/>
    <property type="match status" value="1"/>
</dbReference>
<proteinExistence type="inferred from homology"/>
<dbReference type="InterPro" id="IPR001300">
    <property type="entry name" value="Peptidase_C2_calpain_cat"/>
</dbReference>
<dbReference type="PROSITE" id="PS00139">
    <property type="entry name" value="THIOL_PROTEASE_CYS"/>
    <property type="match status" value="1"/>
</dbReference>
<comment type="similarity">
    <text evidence="1">Belongs to the peptidase C2 family.</text>
</comment>
<reference evidence="7" key="1">
    <citation type="submission" date="2019-06" db="EMBL/GenBank/DDBJ databases">
        <authorList>
            <person name="Broberg M."/>
        </authorList>
    </citation>
    <scope>NUCLEOTIDE SEQUENCE [LARGE SCALE GENOMIC DNA]</scope>
</reference>
<keyword evidence="7" id="KW-1185">Reference proteome</keyword>
<keyword evidence="3" id="KW-0788">Thiol protease</keyword>
<feature type="domain" description="Calpain catalytic" evidence="5">
    <location>
        <begin position="92"/>
        <end position="425"/>
    </location>
</feature>
<feature type="active site" evidence="2 3">
    <location>
        <position position="339"/>
    </location>
</feature>
<evidence type="ECO:0000256" key="4">
    <source>
        <dbReference type="SAM" id="MobiDB-lite"/>
    </source>
</evidence>
<feature type="compositionally biased region" description="Basic and acidic residues" evidence="4">
    <location>
        <begin position="581"/>
        <end position="605"/>
    </location>
</feature>
<keyword evidence="3" id="KW-0378">Hydrolase</keyword>
<dbReference type="GO" id="GO:0004198">
    <property type="term" value="F:calcium-dependent cysteine-type endopeptidase activity"/>
    <property type="evidence" value="ECO:0007669"/>
    <property type="project" value="InterPro"/>
</dbReference>
<dbReference type="PANTHER" id="PTHR10183:SF425">
    <property type="entry name" value="CALPAIN-5"/>
    <property type="match status" value="1"/>
</dbReference>
<feature type="compositionally biased region" description="Acidic residues" evidence="4">
    <location>
        <begin position="725"/>
        <end position="751"/>
    </location>
</feature>
<accession>A0A9P0ENG2</accession>
<dbReference type="OrthoDB" id="424753at2759"/>
<feature type="region of interest" description="Disordered" evidence="4">
    <location>
        <begin position="581"/>
        <end position="758"/>
    </location>
</feature>
<dbReference type="Pfam" id="PF00648">
    <property type="entry name" value="Peptidase_C2"/>
    <property type="match status" value="1"/>
</dbReference>
<evidence type="ECO:0000313" key="7">
    <source>
        <dbReference type="Proteomes" id="UP000775872"/>
    </source>
</evidence>